<dbReference type="PANTHER" id="PTHR14889">
    <property type="entry name" value="RCG36411"/>
    <property type="match status" value="1"/>
</dbReference>
<dbReference type="GeneID" id="116221419"/>
<sequence length="365" mass="40524">MIDTFVSDERNDYGVSFDLDHFYLALAKVLPHGDLLRIIMIMITLAVSLSHWETSKHSQVTEAMQKISRLKFECLCWCQNMLSEGFLTTLRYRRDGVDSPATTQLKNGPTAPPAETCVDGSFLWSPRIPRSIKAGQQKAPEQPKTCLLTVPGSAITIPRNSSDEYWGLELYRSWCCPSLCKNYPDLQIGGDQLGDRSSQSPQWLAPSEDSPLLCSQDLGEMEALPGPEPPGDRGPWLGGQAQHDNGYMVMETSMQGTESIRGQERLSNSMLNGYLETKLLEVYRQHMQDSLVHDRSSVSLGLVPTRVPGSLAPPSGQWMTQEERLASGSIHYLSTCSLPSHSHFSSPNLRISAPHSNDQKETNGQ</sequence>
<reference evidence="3" key="1">
    <citation type="submission" date="2025-08" db="UniProtKB">
        <authorList>
            <consortium name="RefSeq"/>
        </authorList>
    </citation>
    <scope>IDENTIFICATION</scope>
</reference>
<dbReference type="InterPro" id="IPR027869">
    <property type="entry name" value="TASL"/>
</dbReference>
<dbReference type="Pfam" id="PF15133">
    <property type="entry name" value="TASL"/>
    <property type="match status" value="1"/>
</dbReference>
<dbReference type="KEGG" id="char:116221419"/>
<evidence type="ECO:0000256" key="1">
    <source>
        <dbReference type="SAM" id="MobiDB-lite"/>
    </source>
</evidence>
<dbReference type="Proteomes" id="UP000515152">
    <property type="component" value="Chromosome 8"/>
</dbReference>
<keyword evidence="2" id="KW-1185">Reference proteome</keyword>
<name>A0A6P8FV67_CLUHA</name>
<feature type="region of interest" description="Disordered" evidence="1">
    <location>
        <begin position="191"/>
        <end position="211"/>
    </location>
</feature>
<evidence type="ECO:0000313" key="2">
    <source>
        <dbReference type="Proteomes" id="UP000515152"/>
    </source>
</evidence>
<dbReference type="PANTHER" id="PTHR14889:SF2">
    <property type="entry name" value="GENE 6377-RELATED"/>
    <property type="match status" value="1"/>
</dbReference>
<protein>
    <submittedName>
        <fullName evidence="3">TLR adapter interacting with SLC15A4 on the lysosome isoform X1</fullName>
    </submittedName>
</protein>
<evidence type="ECO:0000313" key="3">
    <source>
        <dbReference type="RefSeq" id="XP_031427285.1"/>
    </source>
</evidence>
<dbReference type="AlphaFoldDB" id="A0A6P8FV67"/>
<dbReference type="OrthoDB" id="8778600at2759"/>
<gene>
    <name evidence="3" type="primary">si:dkey-237j10.2</name>
</gene>
<feature type="region of interest" description="Disordered" evidence="1">
    <location>
        <begin position="343"/>
        <end position="365"/>
    </location>
</feature>
<feature type="region of interest" description="Disordered" evidence="1">
    <location>
        <begin position="220"/>
        <end position="239"/>
    </location>
</feature>
<organism evidence="2 3">
    <name type="scientific">Clupea harengus</name>
    <name type="common">Atlantic herring</name>
    <dbReference type="NCBI Taxonomy" id="7950"/>
    <lineage>
        <taxon>Eukaryota</taxon>
        <taxon>Metazoa</taxon>
        <taxon>Chordata</taxon>
        <taxon>Craniata</taxon>
        <taxon>Vertebrata</taxon>
        <taxon>Euteleostomi</taxon>
        <taxon>Actinopterygii</taxon>
        <taxon>Neopterygii</taxon>
        <taxon>Teleostei</taxon>
        <taxon>Clupei</taxon>
        <taxon>Clupeiformes</taxon>
        <taxon>Clupeoidei</taxon>
        <taxon>Clupeidae</taxon>
        <taxon>Clupea</taxon>
    </lineage>
</organism>
<dbReference type="GO" id="GO:0034121">
    <property type="term" value="P:regulation of toll-like receptor signaling pathway"/>
    <property type="evidence" value="ECO:0007669"/>
    <property type="project" value="InterPro"/>
</dbReference>
<proteinExistence type="predicted"/>
<accession>A0A6P8FV67</accession>
<dbReference type="RefSeq" id="XP_031427285.1">
    <property type="nucleotide sequence ID" value="XM_031571425.2"/>
</dbReference>